<evidence type="ECO:0000313" key="12">
    <source>
        <dbReference type="Proteomes" id="UP000005824"/>
    </source>
</evidence>
<evidence type="ECO:0000256" key="4">
    <source>
        <dbReference type="ARBA" id="ARBA00022737"/>
    </source>
</evidence>
<dbReference type="AlphaFoldDB" id="B4D8U7"/>
<dbReference type="EMBL" id="ABVL01000023">
    <property type="protein sequence ID" value="EDY17155.1"/>
    <property type="molecule type" value="Genomic_DNA"/>
</dbReference>
<comment type="subcellular location">
    <subcellularLocation>
        <location evidence="1">Cytoplasm</location>
        <location evidence="1">Cytoskeleton</location>
    </subcellularLocation>
</comment>
<reference evidence="11 12" key="1">
    <citation type="journal article" date="2011" name="J. Bacteriol.">
        <title>Genome sequence of Chthoniobacter flavus Ellin428, an aerobic heterotrophic soil bacterium.</title>
        <authorList>
            <person name="Kant R."/>
            <person name="van Passel M.W."/>
            <person name="Palva A."/>
            <person name="Lucas S."/>
            <person name="Lapidus A."/>
            <person name="Glavina Del Rio T."/>
            <person name="Dalin E."/>
            <person name="Tice H."/>
            <person name="Bruce D."/>
            <person name="Goodwin L."/>
            <person name="Pitluck S."/>
            <person name="Larimer F.W."/>
            <person name="Land M.L."/>
            <person name="Hauser L."/>
            <person name="Sangwan P."/>
            <person name="de Vos W.M."/>
            <person name="Janssen P.H."/>
            <person name="Smidt H."/>
        </authorList>
    </citation>
    <scope>NUCLEOTIDE SEQUENCE [LARGE SCALE GENOMIC DNA]</scope>
    <source>
        <strain evidence="11 12">Ellin428</strain>
    </source>
</reference>
<gene>
    <name evidence="11" type="ORF">CfE428DRAFT_5337</name>
</gene>
<evidence type="ECO:0000256" key="2">
    <source>
        <dbReference type="ARBA" id="ARBA00011375"/>
    </source>
</evidence>
<dbReference type="eggNOG" id="COG0457">
    <property type="taxonomic scope" value="Bacteria"/>
</dbReference>
<dbReference type="STRING" id="497964.CfE428DRAFT_5337"/>
<dbReference type="InterPro" id="IPR049039">
    <property type="entry name" value="RMD1-3_a_helical_rpt"/>
</dbReference>
<dbReference type="Gene3D" id="1.25.40.10">
    <property type="entry name" value="Tetratricopeptide repeat domain"/>
    <property type="match status" value="2"/>
</dbReference>
<feature type="chain" id="PRO_5002803296" description="Regulator of microtubule dynamics protein 1" evidence="10">
    <location>
        <begin position="22"/>
        <end position="253"/>
    </location>
</feature>
<dbReference type="PANTHER" id="PTHR16056:SF16">
    <property type="entry name" value="REGULATOR OF MICROTUBULE DYNAMICS PROTEIN 1"/>
    <property type="match status" value="1"/>
</dbReference>
<dbReference type="Proteomes" id="UP000005824">
    <property type="component" value="Unassembled WGS sequence"/>
</dbReference>
<evidence type="ECO:0000313" key="11">
    <source>
        <dbReference type="EMBL" id="EDY17155.1"/>
    </source>
</evidence>
<accession>B4D8U7</accession>
<comment type="subunit">
    <text evidence="2">Interacts with microtubules.</text>
</comment>
<dbReference type="GO" id="GO:0097431">
    <property type="term" value="C:mitotic spindle pole"/>
    <property type="evidence" value="ECO:0007669"/>
    <property type="project" value="TreeGrafter"/>
</dbReference>
<dbReference type="InParanoid" id="B4D8U7"/>
<evidence type="ECO:0000256" key="6">
    <source>
        <dbReference type="ARBA" id="ARBA00023212"/>
    </source>
</evidence>
<dbReference type="RefSeq" id="WP_006982658.1">
    <property type="nucleotide sequence ID" value="NZ_ABVL01000023.1"/>
</dbReference>
<evidence type="ECO:0000256" key="9">
    <source>
        <dbReference type="SAM" id="MobiDB-lite"/>
    </source>
</evidence>
<name>B4D8U7_9BACT</name>
<feature type="compositionally biased region" description="Basic and acidic residues" evidence="9">
    <location>
        <begin position="234"/>
        <end position="253"/>
    </location>
</feature>
<evidence type="ECO:0000256" key="7">
    <source>
        <dbReference type="ARBA" id="ARBA00039966"/>
    </source>
</evidence>
<comment type="caution">
    <text evidence="11">The sequence shown here is derived from an EMBL/GenBank/DDBJ whole genome shotgun (WGS) entry which is preliminary data.</text>
</comment>
<evidence type="ECO:0000256" key="1">
    <source>
        <dbReference type="ARBA" id="ARBA00004245"/>
    </source>
</evidence>
<dbReference type="GO" id="GO:0005876">
    <property type="term" value="C:spindle microtubule"/>
    <property type="evidence" value="ECO:0007669"/>
    <property type="project" value="TreeGrafter"/>
</dbReference>
<evidence type="ECO:0000256" key="10">
    <source>
        <dbReference type="SAM" id="SignalP"/>
    </source>
</evidence>
<dbReference type="GO" id="GO:0008017">
    <property type="term" value="F:microtubule binding"/>
    <property type="evidence" value="ECO:0007669"/>
    <property type="project" value="TreeGrafter"/>
</dbReference>
<dbReference type="SUPFAM" id="SSF48452">
    <property type="entry name" value="TPR-like"/>
    <property type="match status" value="1"/>
</dbReference>
<keyword evidence="5" id="KW-0802">TPR repeat</keyword>
<keyword evidence="6" id="KW-0206">Cytoskeleton</keyword>
<dbReference type="GO" id="GO:0005737">
    <property type="term" value="C:cytoplasm"/>
    <property type="evidence" value="ECO:0007669"/>
    <property type="project" value="TreeGrafter"/>
</dbReference>
<evidence type="ECO:0000256" key="5">
    <source>
        <dbReference type="ARBA" id="ARBA00022803"/>
    </source>
</evidence>
<dbReference type="Pfam" id="PF21033">
    <property type="entry name" value="RMD1-3"/>
    <property type="match status" value="1"/>
</dbReference>
<protein>
    <recommendedName>
        <fullName evidence="7">Regulator of microtubule dynamics protein 1</fullName>
    </recommendedName>
    <alternativeName>
        <fullName evidence="8">Protein FAM82B</fullName>
    </alternativeName>
</protein>
<feature type="signal peptide" evidence="10">
    <location>
        <begin position="1"/>
        <end position="21"/>
    </location>
</feature>
<keyword evidence="12" id="KW-1185">Reference proteome</keyword>
<feature type="region of interest" description="Disordered" evidence="9">
    <location>
        <begin position="232"/>
        <end position="253"/>
    </location>
</feature>
<keyword evidence="10" id="KW-0732">Signal</keyword>
<sequence length="253" mass="27725">MKAFALQSVLAALWLMTSAFAADDSIAAAIARGDAADEQLKTPEALAAYLEAEKLGGKSAEVLSKISREYSLSMVDTKSRDEQRKLGEKSLEYSQHAVAADPNNAVSQLGLAICYGRIAPYLDNKTKIAYSKLVKEHVDKALKLDPSLDYGYHVLGAWNYELASLNPVLRVIAKLIYGDLPPASYEDAVKNFKKAIELAPQRVVHHIELGRTYAAMGEKDLARAELNKGLALPNREKDDPGAKERGREALRKL</sequence>
<dbReference type="PANTHER" id="PTHR16056">
    <property type="entry name" value="REGULATOR OF MICROTUBULE DYNAMICS PROTEIN"/>
    <property type="match status" value="1"/>
</dbReference>
<proteinExistence type="predicted"/>
<keyword evidence="4" id="KW-0677">Repeat</keyword>
<keyword evidence="3" id="KW-0963">Cytoplasm</keyword>
<organism evidence="11 12">
    <name type="scientific">Chthoniobacter flavus Ellin428</name>
    <dbReference type="NCBI Taxonomy" id="497964"/>
    <lineage>
        <taxon>Bacteria</taxon>
        <taxon>Pseudomonadati</taxon>
        <taxon>Verrucomicrobiota</taxon>
        <taxon>Spartobacteria</taxon>
        <taxon>Chthoniobacterales</taxon>
        <taxon>Chthoniobacteraceae</taxon>
        <taxon>Chthoniobacter</taxon>
    </lineage>
</organism>
<evidence type="ECO:0000256" key="8">
    <source>
        <dbReference type="ARBA" id="ARBA00041958"/>
    </source>
</evidence>
<dbReference type="InterPro" id="IPR011990">
    <property type="entry name" value="TPR-like_helical_dom_sf"/>
</dbReference>
<evidence type="ECO:0000256" key="3">
    <source>
        <dbReference type="ARBA" id="ARBA00022490"/>
    </source>
</evidence>